<dbReference type="AlphaFoldDB" id="A0A9P7A2W7"/>
<feature type="compositionally biased region" description="Polar residues" evidence="1">
    <location>
        <begin position="199"/>
        <end position="215"/>
    </location>
</feature>
<evidence type="ECO:0000313" key="2">
    <source>
        <dbReference type="EMBL" id="KAG1781465.1"/>
    </source>
</evidence>
<gene>
    <name evidence="2" type="ORF">EV702DRAFT_1192955</name>
</gene>
<dbReference type="Proteomes" id="UP000714275">
    <property type="component" value="Unassembled WGS sequence"/>
</dbReference>
<evidence type="ECO:0000256" key="1">
    <source>
        <dbReference type="SAM" id="MobiDB-lite"/>
    </source>
</evidence>
<proteinExistence type="predicted"/>
<organism evidence="2 3">
    <name type="scientific">Suillus placidus</name>
    <dbReference type="NCBI Taxonomy" id="48579"/>
    <lineage>
        <taxon>Eukaryota</taxon>
        <taxon>Fungi</taxon>
        <taxon>Dikarya</taxon>
        <taxon>Basidiomycota</taxon>
        <taxon>Agaricomycotina</taxon>
        <taxon>Agaricomycetes</taxon>
        <taxon>Agaricomycetidae</taxon>
        <taxon>Boletales</taxon>
        <taxon>Suillineae</taxon>
        <taxon>Suillaceae</taxon>
        <taxon>Suillus</taxon>
    </lineage>
</organism>
<comment type="caution">
    <text evidence="2">The sequence shown here is derived from an EMBL/GenBank/DDBJ whole genome shotgun (WGS) entry which is preliminary data.</text>
</comment>
<protein>
    <submittedName>
        <fullName evidence="2">Uncharacterized protein</fullName>
    </submittedName>
</protein>
<accession>A0A9P7A2W7</accession>
<dbReference type="OrthoDB" id="2369050at2759"/>
<reference evidence="2" key="1">
    <citation type="journal article" date="2020" name="New Phytol.">
        <title>Comparative genomics reveals dynamic genome evolution in host specialist ectomycorrhizal fungi.</title>
        <authorList>
            <person name="Lofgren L.A."/>
            <person name="Nguyen N.H."/>
            <person name="Vilgalys R."/>
            <person name="Ruytinx J."/>
            <person name="Liao H.L."/>
            <person name="Branco S."/>
            <person name="Kuo A."/>
            <person name="LaButti K."/>
            <person name="Lipzen A."/>
            <person name="Andreopoulos W."/>
            <person name="Pangilinan J."/>
            <person name="Riley R."/>
            <person name="Hundley H."/>
            <person name="Na H."/>
            <person name="Barry K."/>
            <person name="Grigoriev I.V."/>
            <person name="Stajich J.E."/>
            <person name="Kennedy P.G."/>
        </authorList>
    </citation>
    <scope>NUCLEOTIDE SEQUENCE</scope>
    <source>
        <strain evidence="2">DOB743</strain>
    </source>
</reference>
<feature type="compositionally biased region" description="Basic and acidic residues" evidence="1">
    <location>
        <begin position="183"/>
        <end position="194"/>
    </location>
</feature>
<evidence type="ECO:0000313" key="3">
    <source>
        <dbReference type="Proteomes" id="UP000714275"/>
    </source>
</evidence>
<keyword evidence="3" id="KW-1185">Reference proteome</keyword>
<name>A0A9P7A2W7_9AGAM</name>
<dbReference type="EMBL" id="JABBWD010000005">
    <property type="protein sequence ID" value="KAG1781465.1"/>
    <property type="molecule type" value="Genomic_DNA"/>
</dbReference>
<sequence>MSTTAKAARVEQTSASKLPFLTAGQITPEALRAWEMGCTQFFLHKEVKDNEKVKKIAWGMQDPIVQDWYLNNQAKFDALTFKEYIAEVRTYWLPTDWADAVHRKMLASVQGQRPFAEWAVDVQSQNTLLHDTTSHLDDKNILYHLKSHMNTDLAADYYAENVTETELHKWIEKKEAVDAALRAERTRSRPEKKNMMSARPNTKVNNGSSTTSNKTFVRLPPLSDVERQLLCDNDSCFKCREPFAGHTSGACQKGFPDGMMYKALTTASIAAKKLKSNGNVVAAVDVNNKEKNTVAVVMLSAVLGDGTDSGEECMAPLQTPHLRWTCLLDGPAVTSPISVSALIDHGSS</sequence>
<feature type="region of interest" description="Disordered" evidence="1">
    <location>
        <begin position="183"/>
        <end position="216"/>
    </location>
</feature>